<dbReference type="GO" id="GO:0030170">
    <property type="term" value="F:pyridoxal phosphate binding"/>
    <property type="evidence" value="ECO:0007669"/>
    <property type="project" value="InterPro"/>
</dbReference>
<gene>
    <name evidence="7" type="ORF">B0O44_106243</name>
</gene>
<dbReference type="InterPro" id="IPR051446">
    <property type="entry name" value="HTH_trans_reg/aminotransferase"/>
</dbReference>
<dbReference type="AlphaFoldDB" id="A0A318UPF4"/>
<dbReference type="Pfam" id="PF00392">
    <property type="entry name" value="GntR"/>
    <property type="match status" value="1"/>
</dbReference>
<keyword evidence="2" id="KW-0663">Pyridoxal phosphate</keyword>
<keyword evidence="8" id="KW-1185">Reference proteome</keyword>
<keyword evidence="4 7" id="KW-0238">DNA-binding</keyword>
<evidence type="ECO:0000256" key="5">
    <source>
        <dbReference type="ARBA" id="ARBA00023163"/>
    </source>
</evidence>
<dbReference type="PANTHER" id="PTHR46577">
    <property type="entry name" value="HTH-TYPE TRANSCRIPTIONAL REGULATORY PROTEIN GABR"/>
    <property type="match status" value="1"/>
</dbReference>
<organism evidence="7 8">
    <name type="scientific">Pedobacter nutrimenti</name>
    <dbReference type="NCBI Taxonomy" id="1241337"/>
    <lineage>
        <taxon>Bacteria</taxon>
        <taxon>Pseudomonadati</taxon>
        <taxon>Bacteroidota</taxon>
        <taxon>Sphingobacteriia</taxon>
        <taxon>Sphingobacteriales</taxon>
        <taxon>Sphingobacteriaceae</taxon>
        <taxon>Pedobacter</taxon>
    </lineage>
</organism>
<dbReference type="InterPro" id="IPR036390">
    <property type="entry name" value="WH_DNA-bd_sf"/>
</dbReference>
<dbReference type="InterPro" id="IPR015421">
    <property type="entry name" value="PyrdxlP-dep_Trfase_major"/>
</dbReference>
<evidence type="ECO:0000256" key="2">
    <source>
        <dbReference type="ARBA" id="ARBA00022898"/>
    </source>
</evidence>
<dbReference type="InterPro" id="IPR000524">
    <property type="entry name" value="Tscrpt_reg_HTH_GntR"/>
</dbReference>
<reference evidence="7 8" key="1">
    <citation type="submission" date="2018-06" db="EMBL/GenBank/DDBJ databases">
        <title>Genomic Encyclopedia of Archaeal and Bacterial Type Strains, Phase II (KMG-II): from individual species to whole genera.</title>
        <authorList>
            <person name="Goeker M."/>
        </authorList>
    </citation>
    <scope>NUCLEOTIDE SEQUENCE [LARGE SCALE GENOMIC DNA]</scope>
    <source>
        <strain evidence="7 8">DSM 27372</strain>
    </source>
</reference>
<dbReference type="RefSeq" id="WP_110833553.1">
    <property type="nucleotide sequence ID" value="NZ_QKLU01000006.1"/>
</dbReference>
<sequence>MKTLVLKKHLYQQIAEGFEQQIRSKVLVPGDKLPSLRLLCEMHGISQSTAMKVYYELEAKGLALSRPQSGYFVSVSMQRHPQLPQTSTPSGQHSNIDAEEIIERVFSIPNPGSIMLSNSVPANELLPIAKLNKAMVQALRDLPGSGTAYGESQGNEKLRKQIARHAFMIPGLSHQDLVTTNGCIGALSYAMMALTKPGDTIAVESPVYFGILQLAKSLGLKVLELPTHPQTGIETQALGKALEKHKISACLLVSNFSNPLGSLMPDEHKKEVVRLIQKHHVPLIEDDIYGDVYFGENRPSTCKGFDESGLVLWAGSVSKTLAPGYRVGWIAPGLFKKEISRLKLFHAISSTNITQQVIGDFLETGRYEHHLRKLRRALEINCRHYSRAIMDYFPEHTKISRPQGGFVLWVEFGKKIDTTQLYELAIRQGVSIAPGRMFSLQDQFSNCMRLNYGMPWNDKLEGALQRLGLLAGTLS</sequence>
<feature type="domain" description="HTH gntR-type" evidence="6">
    <location>
        <begin position="8"/>
        <end position="76"/>
    </location>
</feature>
<comment type="caution">
    <text evidence="7">The sequence shown here is derived from an EMBL/GenBank/DDBJ whole genome shotgun (WGS) entry which is preliminary data.</text>
</comment>
<dbReference type="SUPFAM" id="SSF53383">
    <property type="entry name" value="PLP-dependent transferases"/>
    <property type="match status" value="1"/>
</dbReference>
<dbReference type="InterPro" id="IPR015424">
    <property type="entry name" value="PyrdxlP-dep_Trfase"/>
</dbReference>
<accession>A0A318UPF4</accession>
<dbReference type="Pfam" id="PF00155">
    <property type="entry name" value="Aminotran_1_2"/>
    <property type="match status" value="1"/>
</dbReference>
<dbReference type="SUPFAM" id="SSF46785">
    <property type="entry name" value="Winged helix' DNA-binding domain"/>
    <property type="match status" value="1"/>
</dbReference>
<comment type="similarity">
    <text evidence="1">In the C-terminal section; belongs to the class-I pyridoxal-phosphate-dependent aminotransferase family.</text>
</comment>
<dbReference type="PROSITE" id="PS50949">
    <property type="entry name" value="HTH_GNTR"/>
    <property type="match status" value="1"/>
</dbReference>
<dbReference type="Gene3D" id="3.40.640.10">
    <property type="entry name" value="Type I PLP-dependent aspartate aminotransferase-like (Major domain)"/>
    <property type="match status" value="1"/>
</dbReference>
<evidence type="ECO:0000256" key="4">
    <source>
        <dbReference type="ARBA" id="ARBA00023125"/>
    </source>
</evidence>
<dbReference type="InterPro" id="IPR004839">
    <property type="entry name" value="Aminotransferase_I/II_large"/>
</dbReference>
<dbReference type="OrthoDB" id="9802328at2"/>
<dbReference type="GO" id="GO:0003700">
    <property type="term" value="F:DNA-binding transcription factor activity"/>
    <property type="evidence" value="ECO:0007669"/>
    <property type="project" value="InterPro"/>
</dbReference>
<dbReference type="EMBL" id="QKLU01000006">
    <property type="protein sequence ID" value="PYF72588.1"/>
    <property type="molecule type" value="Genomic_DNA"/>
</dbReference>
<keyword evidence="3" id="KW-0805">Transcription regulation</keyword>
<dbReference type="SMART" id="SM00345">
    <property type="entry name" value="HTH_GNTR"/>
    <property type="match status" value="1"/>
</dbReference>
<dbReference type="InterPro" id="IPR015422">
    <property type="entry name" value="PyrdxlP-dep_Trfase_small"/>
</dbReference>
<evidence type="ECO:0000313" key="7">
    <source>
        <dbReference type="EMBL" id="PYF72588.1"/>
    </source>
</evidence>
<evidence type="ECO:0000259" key="6">
    <source>
        <dbReference type="PROSITE" id="PS50949"/>
    </source>
</evidence>
<evidence type="ECO:0000256" key="3">
    <source>
        <dbReference type="ARBA" id="ARBA00023015"/>
    </source>
</evidence>
<dbReference type="GO" id="GO:0003677">
    <property type="term" value="F:DNA binding"/>
    <property type="evidence" value="ECO:0007669"/>
    <property type="project" value="UniProtKB-KW"/>
</dbReference>
<protein>
    <submittedName>
        <fullName evidence="7">DNA-binding transcriptional MocR family regulator</fullName>
    </submittedName>
</protein>
<evidence type="ECO:0000256" key="1">
    <source>
        <dbReference type="ARBA" id="ARBA00005384"/>
    </source>
</evidence>
<dbReference type="Gene3D" id="3.90.1150.10">
    <property type="entry name" value="Aspartate Aminotransferase, domain 1"/>
    <property type="match status" value="1"/>
</dbReference>
<name>A0A318UPF4_9SPHI</name>
<keyword evidence="5" id="KW-0804">Transcription</keyword>
<evidence type="ECO:0000313" key="8">
    <source>
        <dbReference type="Proteomes" id="UP000248198"/>
    </source>
</evidence>
<dbReference type="CDD" id="cd07377">
    <property type="entry name" value="WHTH_GntR"/>
    <property type="match status" value="1"/>
</dbReference>
<dbReference type="Proteomes" id="UP000248198">
    <property type="component" value="Unassembled WGS sequence"/>
</dbReference>
<dbReference type="CDD" id="cd00609">
    <property type="entry name" value="AAT_like"/>
    <property type="match status" value="1"/>
</dbReference>
<dbReference type="Gene3D" id="1.10.10.10">
    <property type="entry name" value="Winged helix-like DNA-binding domain superfamily/Winged helix DNA-binding domain"/>
    <property type="match status" value="1"/>
</dbReference>
<dbReference type="InterPro" id="IPR036388">
    <property type="entry name" value="WH-like_DNA-bd_sf"/>
</dbReference>
<proteinExistence type="inferred from homology"/>
<dbReference type="PANTHER" id="PTHR46577:SF2">
    <property type="entry name" value="TRANSCRIPTIONAL REGULATORY PROTEIN"/>
    <property type="match status" value="1"/>
</dbReference>